<accession>N1ZZY2</accession>
<organism evidence="2 3">
    <name type="scientific">Eubacterium plexicaudatum ASF492</name>
    <dbReference type="NCBI Taxonomy" id="1235802"/>
    <lineage>
        <taxon>Bacteria</taxon>
        <taxon>Bacillati</taxon>
        <taxon>Bacillota</taxon>
        <taxon>Clostridia</taxon>
        <taxon>Eubacteriales</taxon>
        <taxon>Eubacteriaceae</taxon>
        <taxon>Eubacterium</taxon>
    </lineage>
</organism>
<dbReference type="InterPro" id="IPR036322">
    <property type="entry name" value="WD40_repeat_dom_sf"/>
</dbReference>
<dbReference type="EMBL" id="AQFT01000120">
    <property type="protein sequence ID" value="EMZ22617.1"/>
    <property type="molecule type" value="Genomic_DNA"/>
</dbReference>
<dbReference type="PANTHER" id="PTHR46189:SF1">
    <property type="entry name" value="LD41958P"/>
    <property type="match status" value="1"/>
</dbReference>
<dbReference type="PROSITE" id="PS50294">
    <property type="entry name" value="WD_REPEATS_REGION"/>
    <property type="match status" value="1"/>
</dbReference>
<dbReference type="Proteomes" id="UP000012589">
    <property type="component" value="Unassembled WGS sequence"/>
</dbReference>
<dbReference type="PANTHER" id="PTHR46189">
    <property type="entry name" value="LD41958P"/>
    <property type="match status" value="1"/>
</dbReference>
<sequence length="255" mass="28851">MVLHGRLYRKKVSLDAVPRSIDLSEDGERLVVGLDNYNIIEFDAINLNSIMIYQGVNGFIEGLKYVNGHEHFVSVSKDRFARLWHSGENEFKVIYKCEKNCSLFAVDYDCKKNSVYISEGNIIIELDGQNFEEIHRFEGHTSVVVTICIDFVKRKMLTGSNDGKVREWNLDLYSSKEIQAHNNRISGIVYCGEHIITSSFDGTIGVWDNAKKGRLLWKSMAYGRINIAGCTFNKCTYVGDEAEAVIIENGGITIT</sequence>
<reference evidence="2 3" key="1">
    <citation type="journal article" date="2014" name="Genome Announc.">
        <title>Draft genome sequences of the altered schaedler flora, a defined bacterial community from gnotobiotic mice.</title>
        <authorList>
            <person name="Wannemuehler M.J."/>
            <person name="Overstreet A.M."/>
            <person name="Ward D.V."/>
            <person name="Phillips G.J."/>
        </authorList>
    </citation>
    <scope>NUCLEOTIDE SEQUENCE [LARGE SCALE GENOMIC DNA]</scope>
    <source>
        <strain evidence="2 3">ASF492</strain>
    </source>
</reference>
<gene>
    <name evidence="2" type="ORF">C823_03998</name>
</gene>
<protein>
    <submittedName>
        <fullName evidence="2">Uncharacterized protein</fullName>
    </submittedName>
</protein>
<dbReference type="Gene3D" id="2.130.10.10">
    <property type="entry name" value="YVTN repeat-like/Quinoprotein amine dehydrogenase"/>
    <property type="match status" value="1"/>
</dbReference>
<evidence type="ECO:0000313" key="3">
    <source>
        <dbReference type="Proteomes" id="UP000012589"/>
    </source>
</evidence>
<comment type="caution">
    <text evidence="2">The sequence shown here is derived from an EMBL/GenBank/DDBJ whole genome shotgun (WGS) entry which is preliminary data.</text>
</comment>
<keyword evidence="3" id="KW-1185">Reference proteome</keyword>
<dbReference type="PROSITE" id="PS50082">
    <property type="entry name" value="WD_REPEATS_2"/>
    <property type="match status" value="2"/>
</dbReference>
<dbReference type="HOGENOM" id="CLU_1088794_0_0_9"/>
<feature type="repeat" description="WD" evidence="1">
    <location>
        <begin position="137"/>
        <end position="171"/>
    </location>
</feature>
<dbReference type="PATRIC" id="fig|1235802.3.peg.4233"/>
<feature type="repeat" description="WD" evidence="1">
    <location>
        <begin position="178"/>
        <end position="208"/>
    </location>
</feature>
<dbReference type="SMART" id="SM00320">
    <property type="entry name" value="WD40"/>
    <property type="match status" value="3"/>
</dbReference>
<evidence type="ECO:0000313" key="2">
    <source>
        <dbReference type="EMBL" id="EMZ22617.1"/>
    </source>
</evidence>
<dbReference type="AlphaFoldDB" id="N1ZZY2"/>
<dbReference type="InterPro" id="IPR015943">
    <property type="entry name" value="WD40/YVTN_repeat-like_dom_sf"/>
</dbReference>
<proteinExistence type="predicted"/>
<evidence type="ECO:0000256" key="1">
    <source>
        <dbReference type="PROSITE-ProRule" id="PRU00221"/>
    </source>
</evidence>
<dbReference type="InterPro" id="IPR042234">
    <property type="entry name" value="WDFY1/WDFY2"/>
</dbReference>
<keyword evidence="1" id="KW-0853">WD repeat</keyword>
<dbReference type="SUPFAM" id="SSF50978">
    <property type="entry name" value="WD40 repeat-like"/>
    <property type="match status" value="1"/>
</dbReference>
<dbReference type="InterPro" id="IPR001680">
    <property type="entry name" value="WD40_rpt"/>
</dbReference>
<dbReference type="STRING" id="1235802.C823_03998"/>
<name>N1ZZY2_9FIRM</name>
<dbReference type="Pfam" id="PF00400">
    <property type="entry name" value="WD40"/>
    <property type="match status" value="2"/>
</dbReference>
<dbReference type="eggNOG" id="COG2319">
    <property type="taxonomic scope" value="Bacteria"/>
</dbReference>